<dbReference type="InParanoid" id="C5L1R5"/>
<dbReference type="Pfam" id="PF13499">
    <property type="entry name" value="EF-hand_7"/>
    <property type="match status" value="1"/>
</dbReference>
<evidence type="ECO:0000313" key="4">
    <source>
        <dbReference type="Proteomes" id="UP000007800"/>
    </source>
</evidence>
<dbReference type="PROSITE" id="PS50222">
    <property type="entry name" value="EF_HAND_2"/>
    <property type="match status" value="2"/>
</dbReference>
<accession>C5L1R5</accession>
<dbReference type="GeneID" id="9065763"/>
<reference evidence="3 4" key="1">
    <citation type="submission" date="2008-07" db="EMBL/GenBank/DDBJ databases">
        <authorList>
            <person name="El-Sayed N."/>
            <person name="Caler E."/>
            <person name="Inman J."/>
            <person name="Amedeo P."/>
            <person name="Hass B."/>
            <person name="Wortman J."/>
        </authorList>
    </citation>
    <scope>NUCLEOTIDE SEQUENCE [LARGE SCALE GENOMIC DNA]</scope>
    <source>
        <strain evidence="4">ATCC 50983 / TXsc</strain>
    </source>
</reference>
<dbReference type="RefSeq" id="XP_002777516.1">
    <property type="nucleotide sequence ID" value="XM_002777470.1"/>
</dbReference>
<evidence type="ECO:0000313" key="3">
    <source>
        <dbReference type="EMBL" id="EER09332.1"/>
    </source>
</evidence>
<dbReference type="SMART" id="SM00054">
    <property type="entry name" value="EFh"/>
    <property type="match status" value="2"/>
</dbReference>
<dbReference type="PROSITE" id="PS00018">
    <property type="entry name" value="EF_HAND_1"/>
    <property type="match status" value="2"/>
</dbReference>
<keyword evidence="4" id="KW-1185">Reference proteome</keyword>
<gene>
    <name evidence="3" type="ORF">Pmar_PMAR003180</name>
</gene>
<dbReference type="InterPro" id="IPR018247">
    <property type="entry name" value="EF_Hand_1_Ca_BS"/>
</dbReference>
<evidence type="ECO:0000259" key="2">
    <source>
        <dbReference type="PROSITE" id="PS50222"/>
    </source>
</evidence>
<name>C5L1R5_PERM5</name>
<proteinExistence type="predicted"/>
<dbReference type="OrthoDB" id="26525at2759"/>
<feature type="domain" description="EF-hand" evidence="2">
    <location>
        <begin position="70"/>
        <end position="97"/>
    </location>
</feature>
<dbReference type="SUPFAM" id="SSF47473">
    <property type="entry name" value="EF-hand"/>
    <property type="match status" value="1"/>
</dbReference>
<dbReference type="Gene3D" id="1.10.238.10">
    <property type="entry name" value="EF-hand"/>
    <property type="match status" value="1"/>
</dbReference>
<dbReference type="Proteomes" id="UP000007800">
    <property type="component" value="Unassembled WGS sequence"/>
</dbReference>
<protein>
    <submittedName>
        <fullName evidence="3">Caltractin, putative</fullName>
    </submittedName>
</protein>
<evidence type="ECO:0000256" key="1">
    <source>
        <dbReference type="ARBA" id="ARBA00022837"/>
    </source>
</evidence>
<dbReference type="GO" id="GO:0005509">
    <property type="term" value="F:calcium ion binding"/>
    <property type="evidence" value="ECO:0007669"/>
    <property type="project" value="InterPro"/>
</dbReference>
<dbReference type="CDD" id="cd00051">
    <property type="entry name" value="EFh"/>
    <property type="match status" value="1"/>
</dbReference>
<dbReference type="EMBL" id="GG678406">
    <property type="protein sequence ID" value="EER09332.1"/>
    <property type="molecule type" value="Genomic_DNA"/>
</dbReference>
<feature type="domain" description="EF-hand" evidence="2">
    <location>
        <begin position="98"/>
        <end position="133"/>
    </location>
</feature>
<dbReference type="InterPro" id="IPR002048">
    <property type="entry name" value="EF_hand_dom"/>
</dbReference>
<dbReference type="AlphaFoldDB" id="C5L1R5"/>
<sequence length="208" mass="23997">MVGSVVLPVLGAVPDAMMVLFSGLGEDAQHQVSVGVGALADHLNWSKLTPHNNLSLREHIRQMRKLLTPFFQYYDVNRDHTIDFDEFKMLMRDLHERITFDELATLFEEADADTSGYIDFDEFVTMMIIYILESREHPNRFHHKDVLRQHLLTNLTPDEQQKRIKIRAAYMMGIDPAVDVLNEIAENDYSNMKDAVDLQLVPIPRSTK</sequence>
<keyword evidence="1" id="KW-0106">Calcium</keyword>
<dbReference type="InterPro" id="IPR011992">
    <property type="entry name" value="EF-hand-dom_pair"/>
</dbReference>
<organism evidence="4">
    <name type="scientific">Perkinsus marinus (strain ATCC 50983 / TXsc)</name>
    <dbReference type="NCBI Taxonomy" id="423536"/>
    <lineage>
        <taxon>Eukaryota</taxon>
        <taxon>Sar</taxon>
        <taxon>Alveolata</taxon>
        <taxon>Perkinsozoa</taxon>
        <taxon>Perkinsea</taxon>
        <taxon>Perkinsida</taxon>
        <taxon>Perkinsidae</taxon>
        <taxon>Perkinsus</taxon>
    </lineage>
</organism>